<dbReference type="EMBL" id="JAEMUK010000079">
    <property type="protein sequence ID" value="MBJ7544448.1"/>
    <property type="molecule type" value="Genomic_DNA"/>
</dbReference>
<name>A0A8I1GGP7_9HYPH</name>
<reference evidence="2 3" key="1">
    <citation type="submission" date="2020-12" db="EMBL/GenBank/DDBJ databases">
        <title>Revised draft genomes of Rhodomicrobium vannielii ATCC 17100 and Rhodomicrobium udaipurense JA643.</title>
        <authorList>
            <person name="Conners E.M."/>
            <person name="Davenport E.J."/>
            <person name="Bose A."/>
        </authorList>
    </citation>
    <scope>NUCLEOTIDE SEQUENCE [LARGE SCALE GENOMIC DNA]</scope>
    <source>
        <strain evidence="2 3">JA643</strain>
    </source>
</reference>
<evidence type="ECO:0000256" key="1">
    <source>
        <dbReference type="SAM" id="Coils"/>
    </source>
</evidence>
<protein>
    <recommendedName>
        <fullName evidence="4">Type III secretion protein</fullName>
    </recommendedName>
</protein>
<evidence type="ECO:0000313" key="3">
    <source>
        <dbReference type="Proteomes" id="UP000623250"/>
    </source>
</evidence>
<keyword evidence="3" id="KW-1185">Reference proteome</keyword>
<keyword evidence="1" id="KW-0175">Coiled coil</keyword>
<accession>A0A8I1GGP7</accession>
<dbReference type="Proteomes" id="UP000623250">
    <property type="component" value="Unassembled WGS sequence"/>
</dbReference>
<feature type="coiled-coil region" evidence="1">
    <location>
        <begin position="122"/>
        <end position="149"/>
    </location>
</feature>
<dbReference type="AlphaFoldDB" id="A0A8I1GGP7"/>
<proteinExistence type="predicted"/>
<evidence type="ECO:0008006" key="4">
    <source>
        <dbReference type="Google" id="ProtNLM"/>
    </source>
</evidence>
<dbReference type="Gene3D" id="1.10.287.1700">
    <property type="match status" value="1"/>
</dbReference>
<dbReference type="RefSeq" id="WP_037235691.1">
    <property type="nucleotide sequence ID" value="NZ_JAEMUK010000079.1"/>
</dbReference>
<sequence>MSFPALEAIEKLRELRERSALVELESSNRARDIADARADRFEAHLQVRSDAVKNEQARIYGELVDRQITSNELDDIHARVESKNADLRDLAEKAGQAKVEAETAGEKAEAARFRHMRLFKAQQKWAALMNRESQRLDRAEAERDDLVIEDSFHPTRTRW</sequence>
<comment type="caution">
    <text evidence="2">The sequence shown here is derived from an EMBL/GenBank/DDBJ whole genome shotgun (WGS) entry which is preliminary data.</text>
</comment>
<gene>
    <name evidence="2" type="ORF">JDN41_12910</name>
</gene>
<dbReference type="InterPro" id="IPR053716">
    <property type="entry name" value="Flag_assembly_chemotaxis_eff"/>
</dbReference>
<evidence type="ECO:0000313" key="2">
    <source>
        <dbReference type="EMBL" id="MBJ7544448.1"/>
    </source>
</evidence>
<organism evidence="2 3">
    <name type="scientific">Rhodomicrobium udaipurense</name>
    <dbReference type="NCBI Taxonomy" id="1202716"/>
    <lineage>
        <taxon>Bacteria</taxon>
        <taxon>Pseudomonadati</taxon>
        <taxon>Pseudomonadota</taxon>
        <taxon>Alphaproteobacteria</taxon>
        <taxon>Hyphomicrobiales</taxon>
        <taxon>Hyphomicrobiaceae</taxon>
        <taxon>Rhodomicrobium</taxon>
    </lineage>
</organism>